<dbReference type="PIRSF" id="PIRSF000705">
    <property type="entry name" value="DNK"/>
    <property type="match status" value="1"/>
</dbReference>
<feature type="binding site" evidence="7">
    <location>
        <position position="147"/>
    </location>
    <ligand>
        <name>substrate</name>
    </ligand>
</feature>
<comment type="caution">
    <text evidence="10">The sequence shown here is derived from an EMBL/GenBank/DDBJ whole genome shotgun (WGS) entry which is preliminary data.</text>
</comment>
<evidence type="ECO:0000256" key="1">
    <source>
        <dbReference type="ARBA" id="ARBA00007420"/>
    </source>
</evidence>
<sequence length="217" mass="24950">MKKFITIAGNIGAGKSSLVARLSQELDWQPFYEPVTNNPYLADFYQNMPAWGFHSQVYFLTHRLHVYHDLSESTSSVILDRSLYEDAEIFAKNLYLNGNMSQRDYETYAALYQSLLCFLPTPDLVIYLRASVTTLQQRIHLRGREYERSIDPAYLSQLNKAYENWISSFSLCPVLTVPADNLDFVSEPKHMALILTKVQDKIAGKDEVVFLPEEYSA</sequence>
<dbReference type="PANTHER" id="PTHR10513:SF35">
    <property type="entry name" value="DEOXYADENOSINE KINASE"/>
    <property type="match status" value="1"/>
</dbReference>
<evidence type="ECO:0000256" key="6">
    <source>
        <dbReference type="PIRSR" id="PIRSR000705-1"/>
    </source>
</evidence>
<feature type="binding site" evidence="7">
    <location>
        <position position="45"/>
    </location>
    <ligand>
        <name>substrate</name>
    </ligand>
</feature>
<evidence type="ECO:0000256" key="7">
    <source>
        <dbReference type="PIRSR" id="PIRSR000705-2"/>
    </source>
</evidence>
<comment type="similarity">
    <text evidence="1">Belongs to the DCK/DGK family.</text>
</comment>
<feature type="domain" description="Deoxynucleoside kinase" evidence="9">
    <location>
        <begin position="5"/>
        <end position="200"/>
    </location>
</feature>
<dbReference type="SUPFAM" id="SSF52540">
    <property type="entry name" value="P-loop containing nucleoside triphosphate hydrolases"/>
    <property type="match status" value="1"/>
</dbReference>
<feature type="binding site" evidence="8">
    <location>
        <begin position="9"/>
        <end position="17"/>
    </location>
    <ligand>
        <name>ATP</name>
        <dbReference type="ChEBI" id="CHEBI:30616"/>
    </ligand>
</feature>
<feature type="binding site" evidence="8">
    <location>
        <begin position="182"/>
        <end position="184"/>
    </location>
    <ligand>
        <name>ATP</name>
        <dbReference type="ChEBI" id="CHEBI:30616"/>
    </ligand>
</feature>
<dbReference type="Proteomes" id="UP000256388">
    <property type="component" value="Unassembled WGS sequence"/>
</dbReference>
<reference evidence="10 11" key="1">
    <citation type="submission" date="2018-08" db="EMBL/GenBank/DDBJ databases">
        <title>Genomic Encyclopedia of Type Strains, Phase IV (KMG-IV): sequencing the most valuable type-strain genomes for metagenomic binning, comparative biology and taxonomic classification.</title>
        <authorList>
            <person name="Goeker M."/>
        </authorList>
    </citation>
    <scope>NUCLEOTIDE SEQUENCE [LARGE SCALE GENOMIC DNA]</scope>
    <source>
        <strain evidence="10 11">DSM 23923</strain>
    </source>
</reference>
<dbReference type="GO" id="GO:0019136">
    <property type="term" value="F:deoxynucleoside kinase activity"/>
    <property type="evidence" value="ECO:0007669"/>
    <property type="project" value="InterPro"/>
</dbReference>
<keyword evidence="2" id="KW-0808">Transferase</keyword>
<gene>
    <name evidence="10" type="ORF">DFR64_2051</name>
</gene>
<dbReference type="CDD" id="cd01673">
    <property type="entry name" value="dNK"/>
    <property type="match status" value="1"/>
</dbReference>
<keyword evidence="4 10" id="KW-0418">Kinase</keyword>
<dbReference type="InterPro" id="IPR002624">
    <property type="entry name" value="DCK/DGK"/>
</dbReference>
<feature type="active site" description="Proton acceptor" evidence="6">
    <location>
        <position position="80"/>
    </location>
</feature>
<dbReference type="RefSeq" id="WP_116225325.1">
    <property type="nucleotide sequence ID" value="NZ_AP018437.1"/>
</dbReference>
<keyword evidence="5 8" id="KW-0067">ATP-binding</keyword>
<evidence type="ECO:0000256" key="4">
    <source>
        <dbReference type="ARBA" id="ARBA00022777"/>
    </source>
</evidence>
<name>A0A347ZP45_9CHLR</name>
<dbReference type="EMBL" id="QUMS01000002">
    <property type="protein sequence ID" value="REG08678.1"/>
    <property type="molecule type" value="Genomic_DNA"/>
</dbReference>
<dbReference type="InterPro" id="IPR050566">
    <property type="entry name" value="Deoxyribonucleoside_kinase"/>
</dbReference>
<dbReference type="InterPro" id="IPR027417">
    <property type="entry name" value="P-loop_NTPase"/>
</dbReference>
<dbReference type="FunFam" id="3.40.50.300:FF:000659">
    <property type="entry name" value="Deoxyguanosine kinase"/>
    <property type="match status" value="1"/>
</dbReference>
<feature type="binding site" evidence="7">
    <location>
        <position position="56"/>
    </location>
    <ligand>
        <name>substrate</name>
    </ligand>
</feature>
<feature type="binding site" evidence="8">
    <location>
        <begin position="138"/>
        <end position="142"/>
    </location>
    <ligand>
        <name>ATP</name>
        <dbReference type="ChEBI" id="CHEBI:30616"/>
    </ligand>
</feature>
<dbReference type="OrthoDB" id="9776634at2"/>
<dbReference type="AlphaFoldDB" id="A0A347ZP45"/>
<keyword evidence="11" id="KW-1185">Reference proteome</keyword>
<organism evidence="10 11">
    <name type="scientific">Pelolinea submarina</name>
    <dbReference type="NCBI Taxonomy" id="913107"/>
    <lineage>
        <taxon>Bacteria</taxon>
        <taxon>Bacillati</taxon>
        <taxon>Chloroflexota</taxon>
        <taxon>Anaerolineae</taxon>
        <taxon>Anaerolineales</taxon>
        <taxon>Anaerolineaceae</taxon>
        <taxon>Pelolinea</taxon>
    </lineage>
</organism>
<evidence type="ECO:0000256" key="3">
    <source>
        <dbReference type="ARBA" id="ARBA00022741"/>
    </source>
</evidence>
<feature type="binding site" evidence="7">
    <location>
        <position position="86"/>
    </location>
    <ligand>
        <name>substrate</name>
    </ligand>
</feature>
<protein>
    <submittedName>
        <fullName evidence="10">Deoxyadenosine/deoxycytidine kinase</fullName>
    </submittedName>
</protein>
<keyword evidence="3 8" id="KW-0547">Nucleotide-binding</keyword>
<evidence type="ECO:0000256" key="5">
    <source>
        <dbReference type="ARBA" id="ARBA00022840"/>
    </source>
</evidence>
<dbReference type="Gene3D" id="3.40.50.300">
    <property type="entry name" value="P-loop containing nucleotide triphosphate hydrolases"/>
    <property type="match status" value="1"/>
</dbReference>
<dbReference type="PANTHER" id="PTHR10513">
    <property type="entry name" value="DEOXYNUCLEOSIDE KINASE"/>
    <property type="match status" value="1"/>
</dbReference>
<evidence type="ECO:0000313" key="11">
    <source>
        <dbReference type="Proteomes" id="UP000256388"/>
    </source>
</evidence>
<dbReference type="GO" id="GO:0005737">
    <property type="term" value="C:cytoplasm"/>
    <property type="evidence" value="ECO:0007669"/>
    <property type="project" value="TreeGrafter"/>
</dbReference>
<proteinExistence type="inferred from homology"/>
<evidence type="ECO:0000259" key="9">
    <source>
        <dbReference type="Pfam" id="PF01712"/>
    </source>
</evidence>
<feature type="binding site" evidence="7">
    <location>
        <position position="81"/>
    </location>
    <ligand>
        <name>substrate</name>
    </ligand>
</feature>
<feature type="binding site" evidence="7">
    <location>
        <position position="33"/>
    </location>
    <ligand>
        <name>substrate</name>
    </ligand>
</feature>
<evidence type="ECO:0000256" key="2">
    <source>
        <dbReference type="ARBA" id="ARBA00022679"/>
    </source>
</evidence>
<evidence type="ECO:0000256" key="8">
    <source>
        <dbReference type="PIRSR" id="PIRSR000705-3"/>
    </source>
</evidence>
<dbReference type="GO" id="GO:0005524">
    <property type="term" value="F:ATP binding"/>
    <property type="evidence" value="ECO:0007669"/>
    <property type="project" value="UniProtKB-KW"/>
</dbReference>
<evidence type="ECO:0000313" key="10">
    <source>
        <dbReference type="EMBL" id="REG08678.1"/>
    </source>
</evidence>
<accession>A0A347ZP45</accession>
<dbReference type="InterPro" id="IPR031314">
    <property type="entry name" value="DNK_dom"/>
</dbReference>
<dbReference type="Pfam" id="PF01712">
    <property type="entry name" value="dNK"/>
    <property type="match status" value="1"/>
</dbReference>